<dbReference type="PANTHER" id="PTHR43033">
    <property type="entry name" value="TRNA(ILE)-LYSIDINE SYNTHASE-RELATED"/>
    <property type="match status" value="1"/>
</dbReference>
<evidence type="ECO:0000259" key="7">
    <source>
        <dbReference type="Pfam" id="PF01171"/>
    </source>
</evidence>
<comment type="catalytic activity">
    <reaction evidence="5 6">
        <text>cytidine(34) in tRNA(Ile2) + L-lysine + ATP = lysidine(34) in tRNA(Ile2) + AMP + diphosphate + H(+)</text>
        <dbReference type="Rhea" id="RHEA:43744"/>
        <dbReference type="Rhea" id="RHEA-COMP:10625"/>
        <dbReference type="Rhea" id="RHEA-COMP:10670"/>
        <dbReference type="ChEBI" id="CHEBI:15378"/>
        <dbReference type="ChEBI" id="CHEBI:30616"/>
        <dbReference type="ChEBI" id="CHEBI:32551"/>
        <dbReference type="ChEBI" id="CHEBI:33019"/>
        <dbReference type="ChEBI" id="CHEBI:82748"/>
        <dbReference type="ChEBI" id="CHEBI:83665"/>
        <dbReference type="ChEBI" id="CHEBI:456215"/>
        <dbReference type="EC" id="6.3.4.19"/>
    </reaction>
</comment>
<evidence type="ECO:0000256" key="6">
    <source>
        <dbReference type="HAMAP-Rule" id="MF_01161"/>
    </source>
</evidence>
<geneLocation type="chloroplast" evidence="8"/>
<dbReference type="EMBL" id="LT622874">
    <property type="protein sequence ID" value="SCW23540.1"/>
    <property type="molecule type" value="Genomic_DNA"/>
</dbReference>
<gene>
    <name evidence="6 8" type="primary">tilS</name>
    <name evidence="8" type="ORF">J0604_55</name>
</gene>
<keyword evidence="2 6" id="KW-0819">tRNA processing</keyword>
<dbReference type="InterPro" id="IPR012094">
    <property type="entry name" value="tRNA_Ile_lys_synt"/>
</dbReference>
<sequence>MQSFLHSKFLHNLHYKLHIKDNYSLLLAISCGQDSLCLLKLFADLKQHLKVSFAIIHIDHQWRQDATDNTKHIINMAHYLKFPLHLHQLNPKQYSEAEFRDMRYQIYIRIAQQYSYNAIATAHTGSDITETCLINMVKGCNIDSFNNLHWQRQINHKIKLIRPLLNFTRSEINWFCKYYRLPIWFDYTNIYYTCNRNRIRHELIPYLKQYYSTDIEKNINIFVTKTYYDTEYLRQTTVKVYLLIKHPYYVAFNYKKLLSQHKCMQIRVLNIFFKYNTKTQLNDILLHQILNELNKKKEIRKLYKKIQFNTFGDWAYII</sequence>
<feature type="domain" description="tRNA(Ile)-lysidine/2-thiocytidine synthase N-terminal" evidence="7">
    <location>
        <begin position="25"/>
        <end position="202"/>
    </location>
</feature>
<dbReference type="InterPro" id="IPR011063">
    <property type="entry name" value="TilS/TtcA_N"/>
</dbReference>
<dbReference type="Gene3D" id="3.40.50.620">
    <property type="entry name" value="HUPs"/>
    <property type="match status" value="1"/>
</dbReference>
<comment type="function">
    <text evidence="6">Ligates lysine onto the cytidine present at position 34 of the AUA codon-specific tRNA(Ile) that contains the anticodon CAU, in an ATP-dependent manner. Cytidine is converted to lysidine, thus changing the amino acid specificity of the tRNA from methionine to isoleucine.</text>
</comment>
<evidence type="ECO:0000256" key="2">
    <source>
        <dbReference type="ARBA" id="ARBA00022694"/>
    </source>
</evidence>
<dbReference type="RefSeq" id="YP_009315085.1">
    <property type="nucleotide sequence ID" value="NC_031665.1"/>
</dbReference>
<evidence type="ECO:0000256" key="4">
    <source>
        <dbReference type="ARBA" id="ARBA00022840"/>
    </source>
</evidence>
<dbReference type="InterPro" id="IPR014729">
    <property type="entry name" value="Rossmann-like_a/b/a_fold"/>
</dbReference>
<keyword evidence="8" id="KW-0150">Chloroplast</keyword>
<dbReference type="InterPro" id="IPR012795">
    <property type="entry name" value="tRNA_Ile_lys_synt_N"/>
</dbReference>
<protein>
    <recommendedName>
        <fullName evidence="6">tRNA(Ile)-lysidine synthase, chloroplastic</fullName>
        <ecNumber evidence="6">6.3.4.19</ecNumber>
    </recommendedName>
    <alternativeName>
        <fullName evidence="6">tRNA(Ile)-2-lysyl-cytidine synthase</fullName>
    </alternativeName>
    <alternativeName>
        <fullName evidence="6">tRNA(Ile)-lysidine synthetase</fullName>
    </alternativeName>
</protein>
<evidence type="ECO:0000313" key="8">
    <source>
        <dbReference type="EMBL" id="SCW23540.1"/>
    </source>
</evidence>
<keyword evidence="3" id="KW-0547">Nucleotide-binding</keyword>
<dbReference type="SUPFAM" id="SSF52402">
    <property type="entry name" value="Adenine nucleotide alpha hydrolases-like"/>
    <property type="match status" value="1"/>
</dbReference>
<dbReference type="AlphaFoldDB" id="A0A1G4NXY1"/>
<dbReference type="PANTHER" id="PTHR43033:SF1">
    <property type="entry name" value="TRNA(ILE)-LYSIDINE SYNTHASE-RELATED"/>
    <property type="match status" value="1"/>
</dbReference>
<evidence type="ECO:0000256" key="5">
    <source>
        <dbReference type="ARBA" id="ARBA00048539"/>
    </source>
</evidence>
<comment type="similarity">
    <text evidence="6">Belongs to the tRNA(Ile)-lysidine synthase family.</text>
</comment>
<dbReference type="NCBIfam" id="TIGR02432">
    <property type="entry name" value="lysidine_TilS_N"/>
    <property type="match status" value="1"/>
</dbReference>
<proteinExistence type="inferred from homology"/>
<dbReference type="EC" id="6.3.4.19" evidence="6"/>
<dbReference type="GO" id="GO:0009507">
    <property type="term" value="C:chloroplast"/>
    <property type="evidence" value="ECO:0007669"/>
    <property type="project" value="UniProtKB-SubCell"/>
</dbReference>
<comment type="subcellular location">
    <subcellularLocation>
        <location evidence="6">Plastid</location>
        <location evidence="6">Chloroplast</location>
    </subcellularLocation>
</comment>
<keyword evidence="4" id="KW-0067">ATP-binding</keyword>
<comment type="caution">
    <text evidence="6">Lacks conserved residue(s) required for the propagation of feature annotation.</text>
</comment>
<name>A0A1G4NXY1_9FLOR</name>
<dbReference type="GeneID" id="29999477"/>
<dbReference type="GO" id="GO:0005524">
    <property type="term" value="F:ATP binding"/>
    <property type="evidence" value="ECO:0007669"/>
    <property type="project" value="UniProtKB-KW"/>
</dbReference>
<dbReference type="GO" id="GO:0006400">
    <property type="term" value="P:tRNA modification"/>
    <property type="evidence" value="ECO:0007669"/>
    <property type="project" value="UniProtKB-UniRule"/>
</dbReference>
<dbReference type="HAMAP" id="MF_01161">
    <property type="entry name" value="tRNA_Ile_lys_synt"/>
    <property type="match status" value="1"/>
</dbReference>
<dbReference type="Pfam" id="PF01171">
    <property type="entry name" value="ATP_bind_3"/>
    <property type="match status" value="1"/>
</dbReference>
<accession>A0A1G4NXY1</accession>
<keyword evidence="1 6" id="KW-0436">Ligase</keyword>
<reference evidence="8" key="2">
    <citation type="submission" date="2016-10" db="EMBL/GenBank/DDBJ databases">
        <authorList>
            <person name="de Groot N.N."/>
        </authorList>
    </citation>
    <scope>NUCLEOTIDE SEQUENCE</scope>
    <source>
        <strain evidence="8">J.0604</strain>
    </source>
</reference>
<keyword evidence="8" id="KW-0934">Plastid</keyword>
<reference evidence="8" key="1">
    <citation type="submission" date="2016-10" db="EMBL/GenBank/DDBJ databases">
        <title>Chloroplast genomes as a tool to resolve red algal phylogenies: a case study in the Nemaliales.</title>
        <authorList>
            <person name="Costa J.F."/>
            <person name="Lin S.M."/>
            <person name="Macaya E.C."/>
            <person name="Fernandez-Garcia C."/>
            <person name="Verbruggen H."/>
        </authorList>
    </citation>
    <scope>NUCLEOTIDE SEQUENCE</scope>
    <source>
        <strain evidence="8">J.0604</strain>
    </source>
</reference>
<organism evidence="8">
    <name type="scientific">Titanophycus setchellii</name>
    <dbReference type="NCBI Taxonomy" id="940129"/>
    <lineage>
        <taxon>Eukaryota</taxon>
        <taxon>Rhodophyta</taxon>
        <taxon>Florideophyceae</taxon>
        <taxon>Nemaliophycidae</taxon>
        <taxon>Nemaliales</taxon>
        <taxon>Liagoraceae</taxon>
        <taxon>Titanophycus</taxon>
    </lineage>
</organism>
<evidence type="ECO:0000256" key="3">
    <source>
        <dbReference type="ARBA" id="ARBA00022741"/>
    </source>
</evidence>
<dbReference type="GO" id="GO:0032267">
    <property type="term" value="F:tRNA(Ile)-lysidine synthase activity"/>
    <property type="evidence" value="ECO:0007669"/>
    <property type="project" value="UniProtKB-EC"/>
</dbReference>
<evidence type="ECO:0000256" key="1">
    <source>
        <dbReference type="ARBA" id="ARBA00022598"/>
    </source>
</evidence>
<dbReference type="CDD" id="cd01992">
    <property type="entry name" value="TilS_N"/>
    <property type="match status" value="1"/>
</dbReference>